<comment type="caution">
    <text evidence="1">The sequence shown here is derived from an EMBL/GenBank/DDBJ whole genome shotgun (WGS) entry which is preliminary data.</text>
</comment>
<protein>
    <submittedName>
        <fullName evidence="1">Uncharacterized protein</fullName>
    </submittedName>
</protein>
<evidence type="ECO:0000313" key="1">
    <source>
        <dbReference type="EMBL" id="CAJ2648211.1"/>
    </source>
</evidence>
<dbReference type="EMBL" id="CASHSV030000109">
    <property type="protein sequence ID" value="CAJ2648211.1"/>
    <property type="molecule type" value="Genomic_DNA"/>
</dbReference>
<accession>A0ACB0JW07</accession>
<name>A0ACB0JW07_TRIPR</name>
<organism evidence="1 2">
    <name type="scientific">Trifolium pratense</name>
    <name type="common">Red clover</name>
    <dbReference type="NCBI Taxonomy" id="57577"/>
    <lineage>
        <taxon>Eukaryota</taxon>
        <taxon>Viridiplantae</taxon>
        <taxon>Streptophyta</taxon>
        <taxon>Embryophyta</taxon>
        <taxon>Tracheophyta</taxon>
        <taxon>Spermatophyta</taxon>
        <taxon>Magnoliopsida</taxon>
        <taxon>eudicotyledons</taxon>
        <taxon>Gunneridae</taxon>
        <taxon>Pentapetalae</taxon>
        <taxon>rosids</taxon>
        <taxon>fabids</taxon>
        <taxon>Fabales</taxon>
        <taxon>Fabaceae</taxon>
        <taxon>Papilionoideae</taxon>
        <taxon>50 kb inversion clade</taxon>
        <taxon>NPAAA clade</taxon>
        <taxon>Hologalegina</taxon>
        <taxon>IRL clade</taxon>
        <taxon>Trifolieae</taxon>
        <taxon>Trifolium</taxon>
    </lineage>
</organism>
<dbReference type="Proteomes" id="UP001177021">
    <property type="component" value="Unassembled WGS sequence"/>
</dbReference>
<sequence>MLHNHMNGVTCFIMYIIFLNFYYMLHPQLLVAADNTTSYVPSENIVINCGSNTSELVQYDGRIWNGDIDSPYLPSNADIIKKSLIATVPSTNLQSIPEVPYMTARIFQSQFTYRFNVTSGPKFIRLHFYPADYLNFNISNAFLSVTAGNFTLLHNFSVSLNADYSNLAYLMKEFIVHVNGSSLELTFAPSLNDSDSYAFVNGIEVVSIPHGLYISGDDSPIPLVGHYPNVVYIYNNSAMENLYRLNVGGEQILPKYDSGMFRNWYMDDGYIFGADAGIKPFDKSMKVLYHDHVPAYTAPSDVYRTSRSMNPYEKGLVNLNYNQTWFFSVDSGFSYLIRLHFCEIYYAITRINEVVFSVFLNNQTAEEGFDPVGKSGGPGVPIYKDFIVMVPKDSDAKQDLWLDLHPYKYSKPEYYNAYLNGVEIFKLSNVDKKNLAGLNPSEPKFGSSTTATPHVVAKVKNSKKLKFILIGCGLGALVILIILCLLLLKLNVIRPRKFMSCYVLSPNEIEKAKKSSSFCCQFSLKVIKVATNDFNEALIIGRGGFGSVYKGSFDGGASFVAIKRADPMSQQGVVEYETEIHLLSRIRHNNLVSLLGYCNEDDEMILIYDFMENGTLYDHLHLKQRDQHQPHLSWIQRLDICIGVARGLHYLHTGTKNKIIHRDIKTTNILLDHNLVAKISDFGLSKESYTSLNITVVKGSTGYLDPEYYQRRMLTKKSDLYSLGVVLLEVLSARQALNPCEDDDEQLNLAEWAKLCIENGNVDEIVDPNLEGSIVKECFELYLDVAMKCLAERGVERPSTGDVLQNLFSAMKLQKNGGNVQNGKFSRTEYSDLTPGIEFSEIMMPVGR</sequence>
<keyword evidence="2" id="KW-1185">Reference proteome</keyword>
<gene>
    <name evidence="1" type="ORF">MILVUS5_LOCUS16595</name>
</gene>
<proteinExistence type="predicted"/>
<reference evidence="1" key="1">
    <citation type="submission" date="2023-10" db="EMBL/GenBank/DDBJ databases">
        <authorList>
            <person name="Rodriguez Cubillos JULIANA M."/>
            <person name="De Vega J."/>
        </authorList>
    </citation>
    <scope>NUCLEOTIDE SEQUENCE</scope>
</reference>
<evidence type="ECO:0000313" key="2">
    <source>
        <dbReference type="Proteomes" id="UP001177021"/>
    </source>
</evidence>